<keyword evidence="6" id="KW-1185">Reference proteome</keyword>
<dbReference type="Proteomes" id="UP001056012">
    <property type="component" value="Chromosome 8"/>
</dbReference>
<name>A0A9Q8ZIZ7_CURCL</name>
<dbReference type="Pfam" id="PF17107">
    <property type="entry name" value="SesA"/>
    <property type="match status" value="1"/>
</dbReference>
<sequence>MVLEAFAALSLAANIVQFIDFSGKLFSKAREVHRSDNGFSKDHADLESAMKSLKHLTHNLSSSMTGITAADNVSDDEKELLELAKDCTKLADELIQLLAKVKGHERRSKWESFLQAIRIAWNENDINLAKEKLKQYQTRMTFQLLVILKQVSFLPLLLQFLTIAPRHNQSNVVKMLIELSDHVVQGEKCSKDLFDMKTTLIKKLGDIKSSLDDVGNKANDTSSNLGVVASTLSELAAKGTLLATEHRILKSLCFRSMKVRHAQIPDAHKRTFEWAYTSRTIPDDSCTEFKFAEWLRSGNGLYWIAGKAGSGKSTLVKFLYDNPRTISKLEKWAGNKDLITASFFFWNAGTEMQKSVEGLLQSLLFEILRKCPTLIPIAAPMRWEERCFYDSEATPWLQWELKDAFRLIQQQATIPAKFCLFVDGLDEYEGNHADFAEILQGLANSGDFKICVSSRPWNIFQEIFGQNYGNRLFLEELTRPDIEIFVRDTLESSAQFLSLREMDTRYHALVEEIIEKADGVFLWVFLILRSLLQGLVNCDRISELQRRIRLLPSKLEDYFLHILNTTDETYSERAAETFDIALQASEPLSLMTYSYLDEEDPRFAINAGIRPLGLREVLYRLRTMKRRLNARCNGLLEITNYDEDQSKRELLRRTIDDFWDSSTRLDNMEVSELLVVYKVEFLHRTVRDFLNTKEIQNMIKIRIDCNFQPLSAVCRAILGQIKALPMKDIGYIRRFIGLVEDLIYYARAIETHFQKPEVETLDELERTLFMLNSIWQMEGVVVSFDKNSPVNDIQQSFYECMVRNGLCGYITRKLALGKRALPSITRLLASALNPSLLSNKWTYYPSMVQLLIHSSKNERTHAWRTVELPALWIDFLNSIPAIWKQTSKDGKSDQLRIIQMLLEIGADPSQQHSRVVLWVKILEELRRGLEERRNDVDMTEEMEMIEKYEKIFLACDADH</sequence>
<dbReference type="Pfam" id="PF24883">
    <property type="entry name" value="NPHP3_N"/>
    <property type="match status" value="1"/>
</dbReference>
<dbReference type="SUPFAM" id="SSF52540">
    <property type="entry name" value="P-loop containing nucleoside triphosphate hydrolases"/>
    <property type="match status" value="1"/>
</dbReference>
<dbReference type="InterPro" id="IPR031352">
    <property type="entry name" value="SesA"/>
</dbReference>
<dbReference type="EMBL" id="CP089281">
    <property type="protein sequence ID" value="USP82832.1"/>
    <property type="molecule type" value="Genomic_DNA"/>
</dbReference>
<proteinExistence type="predicted"/>
<organism evidence="5 6">
    <name type="scientific">Curvularia clavata</name>
    <dbReference type="NCBI Taxonomy" id="95742"/>
    <lineage>
        <taxon>Eukaryota</taxon>
        <taxon>Fungi</taxon>
        <taxon>Dikarya</taxon>
        <taxon>Ascomycota</taxon>
        <taxon>Pezizomycotina</taxon>
        <taxon>Dothideomycetes</taxon>
        <taxon>Pleosporomycetidae</taxon>
        <taxon>Pleosporales</taxon>
        <taxon>Pleosporineae</taxon>
        <taxon>Pleosporaceae</taxon>
        <taxon>Curvularia</taxon>
    </lineage>
</organism>
<feature type="domain" description="DUF7791" evidence="4">
    <location>
        <begin position="567"/>
        <end position="725"/>
    </location>
</feature>
<dbReference type="InterPro" id="IPR056693">
    <property type="entry name" value="DUF7791"/>
</dbReference>
<evidence type="ECO:0008006" key="7">
    <source>
        <dbReference type="Google" id="ProtNLM"/>
    </source>
</evidence>
<reference evidence="5" key="1">
    <citation type="submission" date="2021-12" db="EMBL/GenBank/DDBJ databases">
        <title>Curvularia clavata genome.</title>
        <authorList>
            <person name="Cao Y."/>
        </authorList>
    </citation>
    <scope>NUCLEOTIDE SEQUENCE</scope>
    <source>
        <strain evidence="5">Yc1106</strain>
    </source>
</reference>
<feature type="domain" description="NACHT-NTPase and P-loop NTPases N-terminal" evidence="2">
    <location>
        <begin position="13"/>
        <end position="128"/>
    </location>
</feature>
<protein>
    <recommendedName>
        <fullName evidence="7">NACHT domain-containing protein</fullName>
    </recommendedName>
</protein>
<evidence type="ECO:0000313" key="6">
    <source>
        <dbReference type="Proteomes" id="UP001056012"/>
    </source>
</evidence>
<keyword evidence="1" id="KW-0677">Repeat</keyword>
<dbReference type="PANTHER" id="PTHR10039">
    <property type="entry name" value="AMELOGENIN"/>
    <property type="match status" value="1"/>
</dbReference>
<evidence type="ECO:0000313" key="5">
    <source>
        <dbReference type="EMBL" id="USP82832.1"/>
    </source>
</evidence>
<dbReference type="InterPro" id="IPR027417">
    <property type="entry name" value="P-loop_NTPase"/>
</dbReference>
<dbReference type="PANTHER" id="PTHR10039:SF5">
    <property type="entry name" value="NACHT DOMAIN-CONTAINING PROTEIN"/>
    <property type="match status" value="1"/>
</dbReference>
<accession>A0A9Q8ZIZ7</accession>
<dbReference type="Pfam" id="PF25053">
    <property type="entry name" value="DUF7791"/>
    <property type="match status" value="1"/>
</dbReference>
<dbReference type="Gene3D" id="3.40.50.300">
    <property type="entry name" value="P-loop containing nucleotide triphosphate hydrolases"/>
    <property type="match status" value="1"/>
</dbReference>
<evidence type="ECO:0000259" key="2">
    <source>
        <dbReference type="Pfam" id="PF17107"/>
    </source>
</evidence>
<evidence type="ECO:0000259" key="4">
    <source>
        <dbReference type="Pfam" id="PF25053"/>
    </source>
</evidence>
<dbReference type="OrthoDB" id="443402at2759"/>
<gene>
    <name evidence="5" type="ORF">yc1106_10106</name>
</gene>
<feature type="domain" description="Nephrocystin 3-like N-terminal" evidence="3">
    <location>
        <begin position="290"/>
        <end position="455"/>
    </location>
</feature>
<dbReference type="VEuPathDB" id="FungiDB:yc1106_10106"/>
<evidence type="ECO:0000256" key="1">
    <source>
        <dbReference type="ARBA" id="ARBA00022737"/>
    </source>
</evidence>
<dbReference type="AlphaFoldDB" id="A0A9Q8ZIZ7"/>
<dbReference type="InterPro" id="IPR056884">
    <property type="entry name" value="NPHP3-like_N"/>
</dbReference>
<evidence type="ECO:0000259" key="3">
    <source>
        <dbReference type="Pfam" id="PF24883"/>
    </source>
</evidence>